<reference evidence="1" key="1">
    <citation type="submission" date="2020-09" db="EMBL/GenBank/DDBJ databases">
        <title>Genome-Enabled Discovery of Anthraquinone Biosynthesis in Senna tora.</title>
        <authorList>
            <person name="Kang S.-H."/>
            <person name="Pandey R.P."/>
            <person name="Lee C.-M."/>
            <person name="Sim J.-S."/>
            <person name="Jeong J.-T."/>
            <person name="Choi B.-S."/>
            <person name="Jung M."/>
            <person name="Ginzburg D."/>
            <person name="Zhao K."/>
            <person name="Won S.Y."/>
            <person name="Oh T.-J."/>
            <person name="Yu Y."/>
            <person name="Kim N.-H."/>
            <person name="Lee O.R."/>
            <person name="Lee T.-H."/>
            <person name="Bashyal P."/>
            <person name="Kim T.-S."/>
            <person name="Lee W.-H."/>
            <person name="Kawkins C."/>
            <person name="Kim C.-K."/>
            <person name="Kim J.S."/>
            <person name="Ahn B.O."/>
            <person name="Rhee S.Y."/>
            <person name="Sohng J.K."/>
        </authorList>
    </citation>
    <scope>NUCLEOTIDE SEQUENCE</scope>
    <source>
        <tissue evidence="1">Leaf</tissue>
    </source>
</reference>
<gene>
    <name evidence="1" type="ORF">G2W53_031780</name>
</gene>
<dbReference type="EMBL" id="JAAIUW010000010">
    <property type="protein sequence ID" value="KAF7810804.1"/>
    <property type="molecule type" value="Genomic_DNA"/>
</dbReference>
<name>A0A834SVJ6_9FABA</name>
<evidence type="ECO:0000313" key="1">
    <source>
        <dbReference type="EMBL" id="KAF7810804.1"/>
    </source>
</evidence>
<keyword evidence="2" id="KW-1185">Reference proteome</keyword>
<dbReference type="AlphaFoldDB" id="A0A834SVJ6"/>
<dbReference type="GO" id="GO:0006606">
    <property type="term" value="P:protein import into nucleus"/>
    <property type="evidence" value="ECO:0007669"/>
    <property type="project" value="TreeGrafter"/>
</dbReference>
<dbReference type="GO" id="GO:0044611">
    <property type="term" value="C:nuclear pore inner ring"/>
    <property type="evidence" value="ECO:0007669"/>
    <property type="project" value="TreeGrafter"/>
</dbReference>
<dbReference type="PANTHER" id="PTHR31431:SF1">
    <property type="entry name" value="NUCLEOPORIN NUP188"/>
    <property type="match status" value="1"/>
</dbReference>
<dbReference type="GO" id="GO:0006405">
    <property type="term" value="P:RNA export from nucleus"/>
    <property type="evidence" value="ECO:0007669"/>
    <property type="project" value="TreeGrafter"/>
</dbReference>
<dbReference type="OrthoDB" id="552259at2759"/>
<dbReference type="PANTHER" id="PTHR31431">
    <property type="entry name" value="NUCLEOPORIN NUP188 HOMOLOG"/>
    <property type="match status" value="1"/>
</dbReference>
<dbReference type="InterPro" id="IPR044840">
    <property type="entry name" value="Nup188"/>
</dbReference>
<organism evidence="1 2">
    <name type="scientific">Senna tora</name>
    <dbReference type="NCBI Taxonomy" id="362788"/>
    <lineage>
        <taxon>Eukaryota</taxon>
        <taxon>Viridiplantae</taxon>
        <taxon>Streptophyta</taxon>
        <taxon>Embryophyta</taxon>
        <taxon>Tracheophyta</taxon>
        <taxon>Spermatophyta</taxon>
        <taxon>Magnoliopsida</taxon>
        <taxon>eudicotyledons</taxon>
        <taxon>Gunneridae</taxon>
        <taxon>Pentapetalae</taxon>
        <taxon>rosids</taxon>
        <taxon>fabids</taxon>
        <taxon>Fabales</taxon>
        <taxon>Fabaceae</taxon>
        <taxon>Caesalpinioideae</taxon>
        <taxon>Cassia clade</taxon>
        <taxon>Senna</taxon>
    </lineage>
</organism>
<accession>A0A834SVJ6</accession>
<evidence type="ECO:0000313" key="2">
    <source>
        <dbReference type="Proteomes" id="UP000634136"/>
    </source>
</evidence>
<dbReference type="GO" id="GO:0017056">
    <property type="term" value="F:structural constituent of nuclear pore"/>
    <property type="evidence" value="ECO:0007669"/>
    <property type="project" value="InterPro"/>
</dbReference>
<sequence length="620" mass="70395">MADTKSLDASLWWDSFTLLLTELENCSLSSDPPQNLAKKLKDSHAWLVDAVSRFKPPNEKSKEALNSKRLQIGSHQFTVQSHLKDKALQISSCLQLDEVQSYILAERSIKHNNVAVDSMVQEFIHLVIVKIVIQYYTERQCLLKCIRWILMHAIYIGPGSKEHVIKEEARKLFHDGLENKLISFFEDLLSVSFPEKMDVDLFTLWAEETLIEGSLVLDILFLAYYDSFCTCDGEKWKKLCSLYKGIISGHYNLEKLAITSEAQQLSYHAKVQLLLILIETLDLENLLQMVHDEIPYRKGVSTFSLTDVQEMDALVSTFNAFEMKEAGPLILAWAVFLYLLLTLPGKDENKELMEIDHVNYVRQAFEAASFSYCLEFLERDILKENDGPVSGYRSVLRTFLSAFIASYEVNLRPEDGNPILILDILCKIYRGEESLCIQFWDKASYIDGPIRCLLCNLESEFPFQTVELVQLLSSLCEGTWPAECVYNFLDKSVGVSSLFQISNDSLLDGSDIVEARQPVCVPGIEGLFIPVGTRGHVLKAIGENTALVRWEHATSGVFVLLLRLAQDMYLNSKEEVLFTLDLLSRLVSSNTAVCFQLMNVSNSAHFHAVSLMNEQENNVR</sequence>
<comment type="caution">
    <text evidence="1">The sequence shown here is derived from an EMBL/GenBank/DDBJ whole genome shotgun (WGS) entry which is preliminary data.</text>
</comment>
<dbReference type="Proteomes" id="UP000634136">
    <property type="component" value="Unassembled WGS sequence"/>
</dbReference>
<proteinExistence type="predicted"/>
<protein>
    <submittedName>
        <fullName evidence="1">Nucleoporin NUP188-like protein</fullName>
    </submittedName>
</protein>